<dbReference type="InterPro" id="IPR011612">
    <property type="entry name" value="Urease_alpha_N_dom"/>
</dbReference>
<evidence type="ECO:0000256" key="13">
    <source>
        <dbReference type="RuleBase" id="RU004158"/>
    </source>
</evidence>
<dbReference type="AlphaFoldDB" id="A0A7Z1B1F5"/>
<dbReference type="InterPro" id="IPR006680">
    <property type="entry name" value="Amidohydro-rel"/>
</dbReference>
<keyword evidence="4 6" id="KW-0378">Hydrolase</keyword>
<dbReference type="InterPro" id="IPR017950">
    <property type="entry name" value="Urease_AS"/>
</dbReference>
<reference evidence="15 16" key="1">
    <citation type="journal article" date="2016" name="Front. Microbiol.">
        <title>High-Level Heat Resistance of Spores of Bacillus amyloliquefaciens and Bacillus licheniformis Results from the Presence of a spoVA Operon in a Tn1546 Transposon.</title>
        <authorList>
            <person name="Berendsen E.M."/>
            <person name="Koning R.A."/>
            <person name="Boekhorst J."/>
            <person name="de Jong A."/>
            <person name="Kuipers O.P."/>
            <person name="Wells-Bennik M.H."/>
        </authorList>
    </citation>
    <scope>NUCLEOTIDE SEQUENCE [LARGE SCALE GENOMIC DNA]</scope>
    <source>
        <strain evidence="15 16">B4121</strain>
    </source>
</reference>
<dbReference type="PRINTS" id="PR01752">
    <property type="entry name" value="UREASE"/>
</dbReference>
<evidence type="ECO:0000256" key="5">
    <source>
        <dbReference type="ARBA" id="ARBA00047778"/>
    </source>
</evidence>
<keyword evidence="2 6" id="KW-0533">Nickel</keyword>
<dbReference type="InterPro" id="IPR005848">
    <property type="entry name" value="Urease_asu"/>
</dbReference>
<sequence length="570" mass="61526">MSFKMPRKQYAEMYGPTTGDSIRLADTDLLIEIEKDYTTYGDEVVFGGGKVIRDGMGQHPLVTRGEGIADVVITNAVVLDYTGIYKADIGIRDGKIAGIGKAGNPLIMDNVDIVIGSGTEVIAAEGMIVTAGGIDTHVHFINPEQIRTALASGLTTLIGGGTGPAAGSKATTVTPGEWHMHRMLEAAEGMPINVGFTGKGQAASEAPLVEQIRAGAIGLKVHEDWGATASAIDHALSVADKYDVQVALHADTLNEGGFMENTMAAIKNRVIHMYHTEGAGGGHAPDLIKSASFNNVLPSSTNPTLPYTVNTVDEHLDMLMVCHHLNPSIPEDLAFADSRIRRETIAAEDILQDMGVFSMTSSDAQAMGRIGEVILRTWQVADKMKKQRGTMAGDSELSDNNRVKRYIAKYTINPAITHGISEYVGSIERGKMADLVVWNPAFFGVKPEMVMKSGFVAESLMGDANASIPTPQPVIYRPMYGQFGKALSSTSITFISQAAFDDKVHEKLGLQKIILPVRGIRKLTKKDMKLNCETPEITVDPQTYEVKVNGQLITCDPVDKVPMGQRYFLF</sequence>
<evidence type="ECO:0000256" key="7">
    <source>
        <dbReference type="NCBIfam" id="TIGR01792"/>
    </source>
</evidence>
<feature type="binding site" evidence="6 9">
    <location>
        <position position="275"/>
    </location>
    <ligand>
        <name>Ni(2+)</name>
        <dbReference type="ChEBI" id="CHEBI:49786"/>
        <label>2</label>
    </ligand>
</feature>
<evidence type="ECO:0000313" key="15">
    <source>
        <dbReference type="EMBL" id="OLF87872.1"/>
    </source>
</evidence>
<dbReference type="PROSITE" id="PS01120">
    <property type="entry name" value="UREASE_1"/>
    <property type="match status" value="1"/>
</dbReference>
<dbReference type="RefSeq" id="WP_075213267.1">
    <property type="nucleotide sequence ID" value="NZ_JAHHYC010000003.1"/>
</dbReference>
<evidence type="ECO:0000256" key="9">
    <source>
        <dbReference type="PIRSR" id="PIRSR611612-51"/>
    </source>
</evidence>
<dbReference type="Gene3D" id="2.30.40.10">
    <property type="entry name" value="Urease, subunit C, domain 1"/>
    <property type="match status" value="1"/>
</dbReference>
<dbReference type="GO" id="GO:0043419">
    <property type="term" value="P:urea catabolic process"/>
    <property type="evidence" value="ECO:0007669"/>
    <property type="project" value="UniProtKB-UniRule"/>
</dbReference>
<evidence type="ECO:0000256" key="11">
    <source>
        <dbReference type="PROSITE-ProRule" id="PRU00700"/>
    </source>
</evidence>
<feature type="binding site" description="via carbamate group" evidence="6 9">
    <location>
        <position position="220"/>
    </location>
    <ligand>
        <name>Ni(2+)</name>
        <dbReference type="ChEBI" id="CHEBI:49786"/>
        <label>1</label>
    </ligand>
</feature>
<feature type="binding site" evidence="6 9">
    <location>
        <position position="139"/>
    </location>
    <ligand>
        <name>Ni(2+)</name>
        <dbReference type="ChEBI" id="CHEBI:49786"/>
        <label>1</label>
    </ligand>
</feature>
<dbReference type="InterPro" id="IPR029754">
    <property type="entry name" value="Urease_Ni-bd"/>
</dbReference>
<dbReference type="PANTHER" id="PTHR43440">
    <property type="entry name" value="UREASE"/>
    <property type="match status" value="1"/>
</dbReference>
<evidence type="ECO:0000259" key="14">
    <source>
        <dbReference type="PROSITE" id="PS51368"/>
    </source>
</evidence>
<comment type="PTM">
    <text evidence="8">Carbamylation allows a single lysine to coordinate two nickel ions.</text>
</comment>
<evidence type="ECO:0000256" key="2">
    <source>
        <dbReference type="ARBA" id="ARBA00022596"/>
    </source>
</evidence>
<proteinExistence type="inferred from homology"/>
<evidence type="ECO:0000256" key="8">
    <source>
        <dbReference type="PIRSR" id="PIRSR611612-50"/>
    </source>
</evidence>
<evidence type="ECO:0000256" key="3">
    <source>
        <dbReference type="ARBA" id="ARBA00022723"/>
    </source>
</evidence>
<dbReference type="Gene3D" id="3.20.20.140">
    <property type="entry name" value="Metal-dependent hydrolases"/>
    <property type="match status" value="1"/>
</dbReference>
<feature type="active site" description="Proton donor" evidence="6 10">
    <location>
        <position position="323"/>
    </location>
</feature>
<dbReference type="EMBL" id="LKPO01000026">
    <property type="protein sequence ID" value="OLF87872.1"/>
    <property type="molecule type" value="Genomic_DNA"/>
</dbReference>
<dbReference type="GO" id="GO:0005737">
    <property type="term" value="C:cytoplasm"/>
    <property type="evidence" value="ECO:0007669"/>
    <property type="project" value="UniProtKB-SubCell"/>
</dbReference>
<dbReference type="CDD" id="cd00375">
    <property type="entry name" value="Urease_alpha"/>
    <property type="match status" value="1"/>
</dbReference>
<organism evidence="15 16">
    <name type="scientific">Bacillus paralicheniformis</name>
    <dbReference type="NCBI Taxonomy" id="1648923"/>
    <lineage>
        <taxon>Bacteria</taxon>
        <taxon>Bacillati</taxon>
        <taxon>Bacillota</taxon>
        <taxon>Bacilli</taxon>
        <taxon>Bacillales</taxon>
        <taxon>Bacillaceae</taxon>
        <taxon>Bacillus</taxon>
    </lineage>
</organism>
<dbReference type="Pfam" id="PF01979">
    <property type="entry name" value="Amidohydro_1"/>
    <property type="match status" value="1"/>
</dbReference>
<evidence type="ECO:0000256" key="12">
    <source>
        <dbReference type="RuleBase" id="RU000510"/>
    </source>
</evidence>
<dbReference type="NCBIfam" id="NF009686">
    <property type="entry name" value="PRK13207.1"/>
    <property type="match status" value="1"/>
</dbReference>
<keyword evidence="3 6" id="KW-0479">Metal-binding</keyword>
<comment type="subunit">
    <text evidence="6">Heterotrimer of UreA (gamma), UreB (beta) and UreC (alpha) subunits. Three heterotrimers associate to form the active enzyme.</text>
</comment>
<keyword evidence="6 11" id="KW-0963">Cytoplasm</keyword>
<dbReference type="InterPro" id="IPR032466">
    <property type="entry name" value="Metal_Hydrolase"/>
</dbReference>
<dbReference type="InterPro" id="IPR017951">
    <property type="entry name" value="Urease_asu_c"/>
</dbReference>
<feature type="binding site" description="via carbamate group" evidence="6 9">
    <location>
        <position position="220"/>
    </location>
    <ligand>
        <name>Ni(2+)</name>
        <dbReference type="ChEBI" id="CHEBI:49786"/>
        <label>2</label>
    </ligand>
</feature>
<evidence type="ECO:0000313" key="16">
    <source>
        <dbReference type="Proteomes" id="UP000185604"/>
    </source>
</evidence>
<comment type="pathway">
    <text evidence="1 6">Nitrogen metabolism; urea degradation; CO(2) and NH(3) from urea (urease route): step 1/1.</text>
</comment>
<gene>
    <name evidence="6" type="primary">ureC</name>
    <name evidence="15" type="ORF">B4121_4324</name>
</gene>
<comment type="PTM">
    <text evidence="6">Carboxylation allows a single lysine to coordinate two nickel ions.</text>
</comment>
<comment type="similarity">
    <text evidence="6 13">Belongs to the metallo-dependent hydrolases superfamily. Urease alpha subunit family.</text>
</comment>
<dbReference type="GO" id="GO:0016151">
    <property type="term" value="F:nickel cation binding"/>
    <property type="evidence" value="ECO:0007669"/>
    <property type="project" value="UniProtKB-UniRule"/>
</dbReference>
<dbReference type="PROSITE" id="PS00145">
    <property type="entry name" value="UREASE_2"/>
    <property type="match status" value="1"/>
</dbReference>
<comment type="caution">
    <text evidence="15">The sequence shown here is derived from an EMBL/GenBank/DDBJ whole genome shotgun (WGS) entry which is preliminary data.</text>
</comment>
<dbReference type="HAMAP" id="MF_01953">
    <property type="entry name" value="Urease_alpha"/>
    <property type="match status" value="1"/>
</dbReference>
<feature type="binding site" evidence="6 9">
    <location>
        <position position="249"/>
    </location>
    <ligand>
        <name>Ni(2+)</name>
        <dbReference type="ChEBI" id="CHEBI:49786"/>
        <label>2</label>
    </ligand>
</feature>
<protein>
    <recommendedName>
        <fullName evidence="6 7">Urease subunit alpha</fullName>
        <ecNumber evidence="6 7">3.5.1.5</ecNumber>
    </recommendedName>
    <alternativeName>
        <fullName evidence="6">Urea amidohydrolase subunit alpha</fullName>
    </alternativeName>
</protein>
<dbReference type="SUPFAM" id="SSF51338">
    <property type="entry name" value="Composite domain of metallo-dependent hydrolases"/>
    <property type="match status" value="1"/>
</dbReference>
<feature type="binding site" evidence="6 9">
    <location>
        <position position="137"/>
    </location>
    <ligand>
        <name>Ni(2+)</name>
        <dbReference type="ChEBI" id="CHEBI:49786"/>
        <label>1</label>
    </ligand>
</feature>
<comment type="catalytic activity">
    <reaction evidence="5 6 12">
        <text>urea + 2 H2O + H(+) = hydrogencarbonate + 2 NH4(+)</text>
        <dbReference type="Rhea" id="RHEA:20557"/>
        <dbReference type="ChEBI" id="CHEBI:15377"/>
        <dbReference type="ChEBI" id="CHEBI:15378"/>
        <dbReference type="ChEBI" id="CHEBI:16199"/>
        <dbReference type="ChEBI" id="CHEBI:17544"/>
        <dbReference type="ChEBI" id="CHEBI:28938"/>
        <dbReference type="EC" id="3.5.1.5"/>
    </reaction>
</comment>
<comment type="subcellular location">
    <subcellularLocation>
        <location evidence="6 11">Cytoplasm</location>
    </subcellularLocation>
</comment>
<dbReference type="Proteomes" id="UP000185604">
    <property type="component" value="Unassembled WGS sequence"/>
</dbReference>
<dbReference type="InterPro" id="IPR050112">
    <property type="entry name" value="Urease_alpha_subunit"/>
</dbReference>
<dbReference type="InterPro" id="IPR011059">
    <property type="entry name" value="Metal-dep_hydrolase_composite"/>
</dbReference>
<feature type="binding site" evidence="6 11">
    <location>
        <position position="222"/>
    </location>
    <ligand>
        <name>substrate</name>
    </ligand>
</feature>
<dbReference type="SUPFAM" id="SSF51556">
    <property type="entry name" value="Metallo-dependent hydrolases"/>
    <property type="match status" value="1"/>
</dbReference>
<dbReference type="EC" id="3.5.1.5" evidence="6 7"/>
<feature type="binding site" evidence="6 9">
    <location>
        <position position="363"/>
    </location>
    <ligand>
        <name>Ni(2+)</name>
        <dbReference type="ChEBI" id="CHEBI:49786"/>
        <label>1</label>
    </ligand>
</feature>
<dbReference type="UniPathway" id="UPA00258">
    <property type="reaction ID" value="UER00370"/>
</dbReference>
<dbReference type="PANTHER" id="PTHR43440:SF1">
    <property type="entry name" value="UREASE"/>
    <property type="match status" value="1"/>
</dbReference>
<feature type="domain" description="Urease" evidence="14">
    <location>
        <begin position="132"/>
        <end position="570"/>
    </location>
</feature>
<evidence type="ECO:0000256" key="10">
    <source>
        <dbReference type="PIRSR" id="PIRSR611612-52"/>
    </source>
</evidence>
<evidence type="ECO:0000256" key="4">
    <source>
        <dbReference type="ARBA" id="ARBA00022801"/>
    </source>
</evidence>
<accession>A0A7Z1B1F5</accession>
<dbReference type="NCBIfam" id="TIGR01792">
    <property type="entry name" value="urease_alph"/>
    <property type="match status" value="1"/>
</dbReference>
<feature type="modified residue" description="N6-carboxylysine" evidence="6 8">
    <location>
        <position position="220"/>
    </location>
</feature>
<dbReference type="Pfam" id="PF00449">
    <property type="entry name" value="Urease_alpha"/>
    <property type="match status" value="1"/>
</dbReference>
<name>A0A7Z1B1F5_9BACI</name>
<evidence type="ECO:0000256" key="6">
    <source>
        <dbReference type="HAMAP-Rule" id="MF_01953"/>
    </source>
</evidence>
<dbReference type="GO" id="GO:0009039">
    <property type="term" value="F:urease activity"/>
    <property type="evidence" value="ECO:0007669"/>
    <property type="project" value="UniProtKB-UniRule"/>
</dbReference>
<evidence type="ECO:0000256" key="1">
    <source>
        <dbReference type="ARBA" id="ARBA00004897"/>
    </source>
</evidence>
<comment type="cofactor">
    <cofactor evidence="6 9 12">
        <name>Ni cation</name>
        <dbReference type="ChEBI" id="CHEBI:25516"/>
    </cofactor>
    <text evidence="6 9 12">Binds 2 nickel ions per subunit.</text>
</comment>
<dbReference type="SMR" id="A0A7Z1B1F5"/>
<dbReference type="PROSITE" id="PS51368">
    <property type="entry name" value="UREASE_3"/>
    <property type="match status" value="1"/>
</dbReference>